<evidence type="ECO:0000256" key="1">
    <source>
        <dbReference type="SAM" id="MobiDB-lite"/>
    </source>
</evidence>
<organism evidence="4 5">
    <name type="scientific">Orchesella dallaii</name>
    <dbReference type="NCBI Taxonomy" id="48710"/>
    <lineage>
        <taxon>Eukaryota</taxon>
        <taxon>Metazoa</taxon>
        <taxon>Ecdysozoa</taxon>
        <taxon>Arthropoda</taxon>
        <taxon>Hexapoda</taxon>
        <taxon>Collembola</taxon>
        <taxon>Entomobryomorpha</taxon>
        <taxon>Entomobryoidea</taxon>
        <taxon>Orchesellidae</taxon>
        <taxon>Orchesellinae</taxon>
        <taxon>Orchesella</taxon>
    </lineage>
</organism>
<evidence type="ECO:0008006" key="6">
    <source>
        <dbReference type="Google" id="ProtNLM"/>
    </source>
</evidence>
<feature type="domain" description="Protein Lines N-terminal" evidence="2">
    <location>
        <begin position="252"/>
        <end position="395"/>
    </location>
</feature>
<proteinExistence type="predicted"/>
<evidence type="ECO:0000313" key="5">
    <source>
        <dbReference type="Proteomes" id="UP001642540"/>
    </source>
</evidence>
<keyword evidence="5" id="KW-1185">Reference proteome</keyword>
<dbReference type="Pfam" id="PF14695">
    <property type="entry name" value="LINES_C"/>
    <property type="match status" value="1"/>
</dbReference>
<feature type="domain" description="Protein Lines C-terminal" evidence="3">
    <location>
        <begin position="705"/>
        <end position="740"/>
    </location>
</feature>
<evidence type="ECO:0000259" key="3">
    <source>
        <dbReference type="Pfam" id="PF14695"/>
    </source>
</evidence>
<name>A0ABP1RZ63_9HEXA</name>
<feature type="region of interest" description="Disordered" evidence="1">
    <location>
        <begin position="454"/>
        <end position="473"/>
    </location>
</feature>
<dbReference type="InterPro" id="IPR032794">
    <property type="entry name" value="LINES_N"/>
</dbReference>
<sequence length="750" mass="84473">MEGPALKRPRLQPGTITSDDWNKWSENLATLQTKLLSGCLCHMETLELQRPFLPKSKPGNLDVDRTFLDDYALQFISTMNLLSSTALKQQATGFICRKVMDMASGIAMDEGTWEMLIEYLDSPNKFITLATSKAFVTLLMWTKLPNLHEIFDELFKSVMVTTNDPFKLSHILEIIRGVVDYRYEDEHPLEMDEEEDLPPAPHDAQLQLPAIEGPSIAAPVNAPNFPIPSSDSGHLRVPLNNCAKVEVDTEIESEVKNMCVSALEIWWNRLLTKFQNMMKNYEERNEAPIVTFLTLWLSIISVKSNLSVIDTKHYYMHLSTFVPLLTPSLPPIIWKKLIDVFNEILCYGSTLSLQEEPSEEPCDLAHLIIRCVKSRQFLPGVPYSRNFLGFGGSCIGNVDWEWESENSPSESEVAAFNKNRLVATRGRGKHTRVPSDGPSTSSSVEPLPCSSRSLMIDRDSTNSGNVGSSARQQREVKPYVSKIAETKPAVEMEEDLKVTTTICIGHTPDAAKLDATYNATSGDGPLLQKVVLLVLKSVAVTVKETRCDDSDSENSSSDESGQSASESDISDMIIIERSIREVFRILDAYVKSLQPYHPEALVGEWIVKLFSDQDDALIEGMLCALDTFTTFKGRIQISDLYRSLDPTVTFNSFVTTICGDPDVLLDLLMSNETCFLLYLLRFLKYAYRNWNNFVSTCGRDLDRIMGLLIRVRIAVGRLVERSLFPYNINPVLRLLERCEEMYETNGENNE</sequence>
<feature type="region of interest" description="Disordered" evidence="1">
    <location>
        <begin position="425"/>
        <end position="449"/>
    </location>
</feature>
<evidence type="ECO:0000313" key="4">
    <source>
        <dbReference type="EMBL" id="CAL8139522.1"/>
    </source>
</evidence>
<dbReference type="PANTHER" id="PTHR16057:SF1">
    <property type="entry name" value="PROTEIN LINES HOMOLOG 1"/>
    <property type="match status" value="1"/>
</dbReference>
<gene>
    <name evidence="4" type="ORF">ODALV1_LOCUS27872</name>
</gene>
<feature type="compositionally biased region" description="Low complexity" evidence="1">
    <location>
        <begin position="553"/>
        <end position="567"/>
    </location>
</feature>
<dbReference type="InterPro" id="IPR029415">
    <property type="entry name" value="Lines_C"/>
</dbReference>
<dbReference type="InterPro" id="IPR024875">
    <property type="entry name" value="Protein_Lines"/>
</dbReference>
<evidence type="ECO:0000259" key="2">
    <source>
        <dbReference type="Pfam" id="PF14694"/>
    </source>
</evidence>
<feature type="domain" description="Protein Lines N-terminal" evidence="2">
    <location>
        <begin position="518"/>
        <end position="697"/>
    </location>
</feature>
<feature type="region of interest" description="Disordered" evidence="1">
    <location>
        <begin position="546"/>
        <end position="567"/>
    </location>
</feature>
<protein>
    <recommendedName>
        <fullName evidence="6">Protein lines</fullName>
    </recommendedName>
</protein>
<feature type="compositionally biased region" description="Polar residues" evidence="1">
    <location>
        <begin position="461"/>
        <end position="471"/>
    </location>
</feature>
<dbReference type="Pfam" id="PF14694">
    <property type="entry name" value="LINES_N"/>
    <property type="match status" value="2"/>
</dbReference>
<dbReference type="PANTHER" id="PTHR16057">
    <property type="entry name" value="WINS1, 2 PROTEIN"/>
    <property type="match status" value="1"/>
</dbReference>
<dbReference type="Proteomes" id="UP001642540">
    <property type="component" value="Unassembled WGS sequence"/>
</dbReference>
<accession>A0ABP1RZ63</accession>
<reference evidence="4 5" key="1">
    <citation type="submission" date="2024-08" db="EMBL/GenBank/DDBJ databases">
        <authorList>
            <person name="Cucini C."/>
            <person name="Frati F."/>
        </authorList>
    </citation>
    <scope>NUCLEOTIDE SEQUENCE [LARGE SCALE GENOMIC DNA]</scope>
</reference>
<comment type="caution">
    <text evidence="4">The sequence shown here is derived from an EMBL/GenBank/DDBJ whole genome shotgun (WGS) entry which is preliminary data.</text>
</comment>
<dbReference type="EMBL" id="CAXLJM020000128">
    <property type="protein sequence ID" value="CAL8139522.1"/>
    <property type="molecule type" value="Genomic_DNA"/>
</dbReference>